<name>A0ABY5WB00_9ACTN</name>
<proteinExistence type="predicted"/>
<organism evidence="2 3">
    <name type="scientific">Dactylosporangium fulvum</name>
    <dbReference type="NCBI Taxonomy" id="53359"/>
    <lineage>
        <taxon>Bacteria</taxon>
        <taxon>Bacillati</taxon>
        <taxon>Actinomycetota</taxon>
        <taxon>Actinomycetes</taxon>
        <taxon>Micromonosporales</taxon>
        <taxon>Micromonosporaceae</taxon>
        <taxon>Dactylosporangium</taxon>
    </lineage>
</organism>
<reference evidence="2" key="1">
    <citation type="submission" date="2021-04" db="EMBL/GenBank/DDBJ databases">
        <authorList>
            <person name="Hartkoorn R.C."/>
            <person name="Beaudoing E."/>
            <person name="Hot D."/>
        </authorList>
    </citation>
    <scope>NUCLEOTIDE SEQUENCE</scope>
    <source>
        <strain evidence="2">NRRL B-16292</strain>
    </source>
</reference>
<accession>A0ABY5WB00</accession>
<sequence length="185" mass="20642">MGEGRPDEPSGDRVLRRSGEGDRHPFRVAARLADQIIRYTRQIEGDLFLKGIDLRDLLRKGGGTSRLTLRRLDVLLDSLPGESLYKTAIRNALSDDDLVEMAATPPTSHGTWSHTDLLLAEAIDRLGVVAWALHAYEKPPEPYHRPGIIRGRRRARSNPAVKAMIEAIAREHAELHSYTIDNPNG</sequence>
<dbReference type="RefSeq" id="WP_259864221.1">
    <property type="nucleotide sequence ID" value="NZ_BAAAST010000130.1"/>
</dbReference>
<dbReference type="EMBL" id="CP073720">
    <property type="protein sequence ID" value="UWP85873.1"/>
    <property type="molecule type" value="Genomic_DNA"/>
</dbReference>
<protein>
    <submittedName>
        <fullName evidence="2">Uncharacterized protein</fullName>
    </submittedName>
</protein>
<evidence type="ECO:0000256" key="1">
    <source>
        <dbReference type="SAM" id="MobiDB-lite"/>
    </source>
</evidence>
<feature type="region of interest" description="Disordered" evidence="1">
    <location>
        <begin position="1"/>
        <end position="20"/>
    </location>
</feature>
<keyword evidence="3" id="KW-1185">Reference proteome</keyword>
<reference evidence="2" key="2">
    <citation type="submission" date="2022-09" db="EMBL/GenBank/DDBJ databases">
        <title>Biosynthetic gene clusters of Dactylosporangioum fulvum.</title>
        <authorList>
            <person name="Caradec T."/>
        </authorList>
    </citation>
    <scope>NUCLEOTIDE SEQUENCE</scope>
    <source>
        <strain evidence="2">NRRL B-16292</strain>
    </source>
</reference>
<evidence type="ECO:0000313" key="2">
    <source>
        <dbReference type="EMBL" id="UWP85873.1"/>
    </source>
</evidence>
<gene>
    <name evidence="2" type="ORF">Dfulv_17140</name>
</gene>
<evidence type="ECO:0000313" key="3">
    <source>
        <dbReference type="Proteomes" id="UP001059617"/>
    </source>
</evidence>
<dbReference type="Proteomes" id="UP001059617">
    <property type="component" value="Chromosome"/>
</dbReference>